<protein>
    <submittedName>
        <fullName evidence="1">Uncharacterized protein</fullName>
    </submittedName>
</protein>
<keyword evidence="2" id="KW-1185">Reference proteome</keyword>
<reference evidence="2" key="1">
    <citation type="journal article" date="2023" name="Nat. Plants">
        <title>Single-cell RNA sequencing provides a high-resolution roadmap for understanding the multicellular compartmentation of specialized metabolism.</title>
        <authorList>
            <person name="Sun S."/>
            <person name="Shen X."/>
            <person name="Li Y."/>
            <person name="Li Y."/>
            <person name="Wang S."/>
            <person name="Li R."/>
            <person name="Zhang H."/>
            <person name="Shen G."/>
            <person name="Guo B."/>
            <person name="Wei J."/>
            <person name="Xu J."/>
            <person name="St-Pierre B."/>
            <person name="Chen S."/>
            <person name="Sun C."/>
        </authorList>
    </citation>
    <scope>NUCLEOTIDE SEQUENCE [LARGE SCALE GENOMIC DNA]</scope>
</reference>
<evidence type="ECO:0000313" key="2">
    <source>
        <dbReference type="Proteomes" id="UP001060085"/>
    </source>
</evidence>
<accession>A0ACC0A7G9</accession>
<organism evidence="1 2">
    <name type="scientific">Catharanthus roseus</name>
    <name type="common">Madagascar periwinkle</name>
    <name type="synonym">Vinca rosea</name>
    <dbReference type="NCBI Taxonomy" id="4058"/>
    <lineage>
        <taxon>Eukaryota</taxon>
        <taxon>Viridiplantae</taxon>
        <taxon>Streptophyta</taxon>
        <taxon>Embryophyta</taxon>
        <taxon>Tracheophyta</taxon>
        <taxon>Spermatophyta</taxon>
        <taxon>Magnoliopsida</taxon>
        <taxon>eudicotyledons</taxon>
        <taxon>Gunneridae</taxon>
        <taxon>Pentapetalae</taxon>
        <taxon>asterids</taxon>
        <taxon>lamiids</taxon>
        <taxon>Gentianales</taxon>
        <taxon>Apocynaceae</taxon>
        <taxon>Rauvolfioideae</taxon>
        <taxon>Vinceae</taxon>
        <taxon>Catharanthinae</taxon>
        <taxon>Catharanthus</taxon>
    </lineage>
</organism>
<evidence type="ECO:0000313" key="1">
    <source>
        <dbReference type="EMBL" id="KAI5655953.1"/>
    </source>
</evidence>
<dbReference type="EMBL" id="CM044706">
    <property type="protein sequence ID" value="KAI5655953.1"/>
    <property type="molecule type" value="Genomic_DNA"/>
</dbReference>
<dbReference type="Proteomes" id="UP001060085">
    <property type="component" value="Linkage Group LG06"/>
</dbReference>
<sequence>MSLPFPMGGSPYWLVNPILGGIDAGLCSQDQLQQAIQLQYSSSSNQKASSFTNFAVVAESPLQSLQAYDLEKQCLEMDWLLELENQELRRTVQEKTRQHIVLLQTYESRIKNLMRQKEQDLEMARNRRLELQKFLIKAEAEAQAWQKKAMENEAMVLDLNNRINQVKQSEEIQQDEESSTDPSIIRDCKFQKVACKLCNVQRQSIVFLPCRHLCSCRACESFLELCPVCESVKQGIMEVFLV</sequence>
<proteinExistence type="predicted"/>
<comment type="caution">
    <text evidence="1">The sequence shown here is derived from an EMBL/GenBank/DDBJ whole genome shotgun (WGS) entry which is preliminary data.</text>
</comment>
<name>A0ACC0A7G9_CATRO</name>
<gene>
    <name evidence="1" type="ORF">M9H77_24746</name>
</gene>